<dbReference type="RefSeq" id="WP_167991144.1">
    <property type="nucleotide sequence ID" value="NZ_JAATJL010000001.1"/>
</dbReference>
<reference evidence="1 2" key="1">
    <citation type="submission" date="2020-03" db="EMBL/GenBank/DDBJ databases">
        <title>Sequencing the genomes of 1000 actinobacteria strains.</title>
        <authorList>
            <person name="Klenk H.-P."/>
        </authorList>
    </citation>
    <scope>NUCLEOTIDE SEQUENCE [LARGE SCALE GENOMIC DNA]</scope>
    <source>
        <strain evidence="1 2">DSM 16403</strain>
    </source>
</reference>
<sequence>MAGNMLARSLHDLSAAAWFGGSLMGAVGLNGAAAEAKDPKERTRLSTIGWARWTPVQIAAFGAHAIGGIGLIAGNKGRLSGQDGAVASTVVKSTITVVGMAASLYSGILGKKVGELSQHGGEGATEPKHGAPEELAKAQQQLKILQWTLPALSAAVIVLGAQQGEMQRPKNVLSGVFNR</sequence>
<gene>
    <name evidence="1" type="ORF">BJ994_000504</name>
</gene>
<keyword evidence="2" id="KW-1185">Reference proteome</keyword>
<dbReference type="AlphaFoldDB" id="A0A846RE74"/>
<dbReference type="Proteomes" id="UP000547458">
    <property type="component" value="Unassembled WGS sequence"/>
</dbReference>
<proteinExistence type="predicted"/>
<protein>
    <recommendedName>
        <fullName evidence="3">Integral membrane protein</fullName>
    </recommendedName>
</protein>
<accession>A0A846RE74</accession>
<evidence type="ECO:0000313" key="1">
    <source>
        <dbReference type="EMBL" id="NJC21428.1"/>
    </source>
</evidence>
<organism evidence="1 2">
    <name type="scientific">Arthrobacter pigmenti</name>
    <dbReference type="NCBI Taxonomy" id="271432"/>
    <lineage>
        <taxon>Bacteria</taxon>
        <taxon>Bacillati</taxon>
        <taxon>Actinomycetota</taxon>
        <taxon>Actinomycetes</taxon>
        <taxon>Micrococcales</taxon>
        <taxon>Micrococcaceae</taxon>
        <taxon>Arthrobacter</taxon>
    </lineage>
</organism>
<dbReference type="EMBL" id="JAATJL010000001">
    <property type="protein sequence ID" value="NJC21428.1"/>
    <property type="molecule type" value="Genomic_DNA"/>
</dbReference>
<comment type="caution">
    <text evidence="1">The sequence shown here is derived from an EMBL/GenBank/DDBJ whole genome shotgun (WGS) entry which is preliminary data.</text>
</comment>
<evidence type="ECO:0000313" key="2">
    <source>
        <dbReference type="Proteomes" id="UP000547458"/>
    </source>
</evidence>
<evidence type="ECO:0008006" key="3">
    <source>
        <dbReference type="Google" id="ProtNLM"/>
    </source>
</evidence>
<name>A0A846RE74_9MICC</name>